<dbReference type="SUPFAM" id="SSF82171">
    <property type="entry name" value="DPP6 N-terminal domain-like"/>
    <property type="match status" value="1"/>
</dbReference>
<dbReference type="AlphaFoldDB" id="A0A3E0U0Y0"/>
<evidence type="ECO:0000313" key="4">
    <source>
        <dbReference type="Proteomes" id="UP000256899"/>
    </source>
</evidence>
<dbReference type="EMBL" id="QUOT01000001">
    <property type="protein sequence ID" value="REL29702.1"/>
    <property type="molecule type" value="Genomic_DNA"/>
</dbReference>
<dbReference type="SUPFAM" id="SSF53474">
    <property type="entry name" value="alpha/beta-Hydrolases"/>
    <property type="match status" value="1"/>
</dbReference>
<dbReference type="InterPro" id="IPR011042">
    <property type="entry name" value="6-blade_b-propeller_TolB-like"/>
</dbReference>
<dbReference type="Pfam" id="PF00326">
    <property type="entry name" value="Peptidase_S9"/>
    <property type="match status" value="1"/>
</dbReference>
<evidence type="ECO:0000256" key="1">
    <source>
        <dbReference type="ARBA" id="ARBA00022801"/>
    </source>
</evidence>
<dbReference type="GO" id="GO:0006508">
    <property type="term" value="P:proteolysis"/>
    <property type="evidence" value="ECO:0007669"/>
    <property type="project" value="InterPro"/>
</dbReference>
<dbReference type="InterPro" id="IPR001375">
    <property type="entry name" value="Peptidase_S9_cat"/>
</dbReference>
<dbReference type="Gene3D" id="2.120.10.30">
    <property type="entry name" value="TolB, C-terminal domain"/>
    <property type="match status" value="2"/>
</dbReference>
<evidence type="ECO:0000313" key="3">
    <source>
        <dbReference type="EMBL" id="REL29702.1"/>
    </source>
</evidence>
<dbReference type="RefSeq" id="WP_116013693.1">
    <property type="nucleotide sequence ID" value="NZ_QUOT01000001.1"/>
</dbReference>
<dbReference type="PANTHER" id="PTHR42776">
    <property type="entry name" value="SERINE PEPTIDASE S9 FAMILY MEMBER"/>
    <property type="match status" value="1"/>
</dbReference>
<dbReference type="Proteomes" id="UP000256899">
    <property type="component" value="Unassembled WGS sequence"/>
</dbReference>
<protein>
    <submittedName>
        <fullName evidence="3">S9 family peptidase</fullName>
    </submittedName>
</protein>
<dbReference type="GO" id="GO:0004252">
    <property type="term" value="F:serine-type endopeptidase activity"/>
    <property type="evidence" value="ECO:0007669"/>
    <property type="project" value="TreeGrafter"/>
</dbReference>
<reference evidence="4" key="1">
    <citation type="submission" date="2018-08" db="EMBL/GenBank/DDBJ databases">
        <title>Thalassotalea euphylliae genome.</title>
        <authorList>
            <person name="Summers S."/>
            <person name="Rice S.A."/>
            <person name="Freckelton M.L."/>
            <person name="Nedved B.T."/>
            <person name="Hadfield M.G."/>
        </authorList>
    </citation>
    <scope>NUCLEOTIDE SEQUENCE [LARGE SCALE GENOMIC DNA]</scope>
    <source>
        <strain evidence="4">H3</strain>
    </source>
</reference>
<proteinExistence type="predicted"/>
<dbReference type="Gene3D" id="3.40.50.1820">
    <property type="entry name" value="alpha/beta hydrolase"/>
    <property type="match status" value="1"/>
</dbReference>
<dbReference type="InterPro" id="IPR029058">
    <property type="entry name" value="AB_hydrolase_fold"/>
</dbReference>
<organism evidence="3 4">
    <name type="scientific">Thalassotalea euphylliae</name>
    <dbReference type="NCBI Taxonomy" id="1655234"/>
    <lineage>
        <taxon>Bacteria</taxon>
        <taxon>Pseudomonadati</taxon>
        <taxon>Pseudomonadota</taxon>
        <taxon>Gammaproteobacteria</taxon>
        <taxon>Alteromonadales</taxon>
        <taxon>Colwelliaceae</taxon>
        <taxon>Thalassotalea</taxon>
    </lineage>
</organism>
<keyword evidence="4" id="KW-1185">Reference proteome</keyword>
<accession>A0A3E0U0Y0</accession>
<evidence type="ECO:0000259" key="2">
    <source>
        <dbReference type="Pfam" id="PF00326"/>
    </source>
</evidence>
<dbReference type="PROSITE" id="PS51257">
    <property type="entry name" value="PROKAR_LIPOPROTEIN"/>
    <property type="match status" value="1"/>
</dbReference>
<sequence>MNHKISSLLVIMGLLFGCSESGNTNQEAVSAAKPDAQAAKLAEATPTIPTYSAETFFKTTSIYGSRINYSGEYALVSSDESGIYNAYQYPLNGNKPTQLTQSTTDAIWVVDWFPTDDRFLYSSDQGGNELNHVYVQSPDGTVKDLTPGENLKASFVGWHESDKWFYIATNERDAKVFDLYKYSVEDYSRELLFENNNNYFISGVTPNGQWIGLSKSNRNTDTDLIIANVSSGKLINLSDDDNDAEVNLLDFSPDNNTVAYSTNLNGEFSQPWTYNIETGEHKQITDLNWDVAYLVYSPTGKYSVMGVNEDASTTVTITELANVDQSNVEQTSGEQTSGKQVIIPNLAAGDIRGVNFSSDERVVNFLLNSDTSPSNLYTYQFGSDAPIKLTNTLAKEMDEQHLVASSVVRFNSYDELPIPSLLFKPNQASSTNKVPALIWIHGGPGGQSRTGYSAARQHLVNHGYAIFAVNNRGSSGYGKTFYHLDDKKHGDVDLKDIVYGKKYLQSLDWVDADKIGLIGGSYGGYLTMAGLAFTDEFEVGINIFGVTNWVRTLKSIPPWWEAFKESLYQEMGDPATDEERHRAISPLFHASNIKAPVLIVQGANDPRVLQVESDEMVEAIRKNNVPVDYVLFDDEGHGFRNKSNRIEASEAYVNFLKKYL</sequence>
<feature type="domain" description="Peptidase S9 prolyl oligopeptidase catalytic" evidence="2">
    <location>
        <begin position="455"/>
        <end position="660"/>
    </location>
</feature>
<keyword evidence="1" id="KW-0378">Hydrolase</keyword>
<gene>
    <name evidence="3" type="ORF">DXX94_02675</name>
</gene>
<dbReference type="PANTHER" id="PTHR42776:SF27">
    <property type="entry name" value="DIPEPTIDYL PEPTIDASE FAMILY MEMBER 6"/>
    <property type="match status" value="1"/>
</dbReference>
<comment type="caution">
    <text evidence="3">The sequence shown here is derived from an EMBL/GenBank/DDBJ whole genome shotgun (WGS) entry which is preliminary data.</text>
</comment>
<name>A0A3E0U0Y0_9GAMM</name>